<sequence>MRDGWQQVTLGELFEPSNERLGDHDAEPTVFSISKHDGVMPADEFFEKRVASSKLHDYKVLPNDAWVYSTIHIDEGSIARNSTGVAGVVSPMYTVMRWVSERDDAMYGELLLRSAKMMATYSDNARGSINRRRSLPWSVFRDISIALPPLHEQHRIVDLISAVDHATKTAEEEARSCAALRRDAIDSLINAHDSGERVSLGQLGTFERGKRFTKKDYVPDGLGCIHYGQIYTSYGATATETISFLPESFRAKARLARSGDLVIAGTGENVEDIGKAVAWLGEDDVAVHDDAYIYRHSLDPAYASALFASTAVRSQRAPSDSKVARLSSSVLASISVPVVGVDAQRQIGALMGSLDDAAVAARTAAALRRDLRSNLLTVLLSGEHEIPPSYDKLLGEVAA</sequence>
<name>A0ABU0R9S6_9MICO</name>
<dbReference type="Gene3D" id="3.90.220.20">
    <property type="entry name" value="DNA methylase specificity domains"/>
    <property type="match status" value="2"/>
</dbReference>
<dbReference type="EC" id="3.1.21.3" evidence="3"/>
<dbReference type="RefSeq" id="WP_307041765.1">
    <property type="nucleotide sequence ID" value="NZ_JAUSYY010000001.1"/>
</dbReference>
<gene>
    <name evidence="3" type="ORF">QFZ26_002042</name>
</gene>
<dbReference type="PANTHER" id="PTHR30408:SF12">
    <property type="entry name" value="TYPE I RESTRICTION ENZYME MJAVIII SPECIFICITY SUBUNIT"/>
    <property type="match status" value="1"/>
</dbReference>
<dbReference type="EMBL" id="JAUSYY010000001">
    <property type="protein sequence ID" value="MDQ0894487.1"/>
    <property type="molecule type" value="Genomic_DNA"/>
</dbReference>
<protein>
    <submittedName>
        <fullName evidence="3">Type I restriction enzyme S subunit</fullName>
        <ecNumber evidence="3">3.1.21.3</ecNumber>
    </submittedName>
</protein>
<dbReference type="GO" id="GO:0009035">
    <property type="term" value="F:type I site-specific deoxyribonuclease activity"/>
    <property type="evidence" value="ECO:0007669"/>
    <property type="project" value="UniProtKB-EC"/>
</dbReference>
<accession>A0ABU0R9S6</accession>
<evidence type="ECO:0000313" key="3">
    <source>
        <dbReference type="EMBL" id="MDQ0894487.1"/>
    </source>
</evidence>
<dbReference type="Proteomes" id="UP001239083">
    <property type="component" value="Unassembled WGS sequence"/>
</dbReference>
<dbReference type="InterPro" id="IPR044946">
    <property type="entry name" value="Restrct_endonuc_typeI_TRD_sf"/>
</dbReference>
<keyword evidence="3" id="KW-0378">Hydrolase</keyword>
<proteinExistence type="predicted"/>
<keyword evidence="4" id="KW-1185">Reference proteome</keyword>
<evidence type="ECO:0000256" key="1">
    <source>
        <dbReference type="ARBA" id="ARBA00022747"/>
    </source>
</evidence>
<evidence type="ECO:0000313" key="4">
    <source>
        <dbReference type="Proteomes" id="UP001239083"/>
    </source>
</evidence>
<dbReference type="InterPro" id="IPR052021">
    <property type="entry name" value="Type-I_RS_S_subunit"/>
</dbReference>
<comment type="caution">
    <text evidence="3">The sequence shown here is derived from an EMBL/GenBank/DDBJ whole genome shotgun (WGS) entry which is preliminary data.</text>
</comment>
<dbReference type="PANTHER" id="PTHR30408">
    <property type="entry name" value="TYPE-1 RESTRICTION ENZYME ECOKI SPECIFICITY PROTEIN"/>
    <property type="match status" value="1"/>
</dbReference>
<keyword evidence="1" id="KW-0680">Restriction system</keyword>
<dbReference type="SUPFAM" id="SSF116734">
    <property type="entry name" value="DNA methylase specificity domain"/>
    <property type="match status" value="2"/>
</dbReference>
<keyword evidence="2" id="KW-0238">DNA-binding</keyword>
<reference evidence="3 4" key="1">
    <citation type="submission" date="2023-07" db="EMBL/GenBank/DDBJ databases">
        <title>Comparative genomics of wheat-associated soil bacteria to identify genetic determinants of phenazine resistance.</title>
        <authorList>
            <person name="Mouncey N."/>
        </authorList>
    </citation>
    <scope>NUCLEOTIDE SEQUENCE [LARGE SCALE GENOMIC DNA]</scope>
    <source>
        <strain evidence="3 4">V3I3</strain>
    </source>
</reference>
<evidence type="ECO:0000256" key="2">
    <source>
        <dbReference type="ARBA" id="ARBA00023125"/>
    </source>
</evidence>
<organism evidence="3 4">
    <name type="scientific">Agromyces ramosus</name>
    <dbReference type="NCBI Taxonomy" id="33879"/>
    <lineage>
        <taxon>Bacteria</taxon>
        <taxon>Bacillati</taxon>
        <taxon>Actinomycetota</taxon>
        <taxon>Actinomycetes</taxon>
        <taxon>Micrococcales</taxon>
        <taxon>Microbacteriaceae</taxon>
        <taxon>Agromyces</taxon>
    </lineage>
</organism>
<dbReference type="CDD" id="cd17268">
    <property type="entry name" value="RMtype1_S_Ara36733I_TRD1-CR1_like"/>
    <property type="match status" value="1"/>
</dbReference>